<evidence type="ECO:0000256" key="1">
    <source>
        <dbReference type="ARBA" id="ARBA00022737"/>
    </source>
</evidence>
<feature type="region of interest" description="Disordered" evidence="2">
    <location>
        <begin position="453"/>
        <end position="478"/>
    </location>
</feature>
<dbReference type="CDD" id="cd09631">
    <property type="entry name" value="DOMON_DOH"/>
    <property type="match status" value="1"/>
</dbReference>
<dbReference type="SMART" id="SM00664">
    <property type="entry name" value="DoH"/>
    <property type="match status" value="1"/>
</dbReference>
<evidence type="ECO:0000259" key="3">
    <source>
        <dbReference type="PROSITE" id="PS50836"/>
    </source>
</evidence>
<accession>A0A443S6T1</accession>
<dbReference type="Proteomes" id="UP000288716">
    <property type="component" value="Unassembled WGS sequence"/>
</dbReference>
<dbReference type="OrthoDB" id="10029628at2759"/>
<dbReference type="InterPro" id="IPR052126">
    <property type="entry name" value="Spindle_Org/Thrombomodulin"/>
</dbReference>
<comment type="caution">
    <text evidence="5">The sequence shown here is derived from an EMBL/GenBank/DDBJ whole genome shotgun (WGS) entry which is preliminary data.</text>
</comment>
<dbReference type="Pfam" id="PF10517">
    <property type="entry name" value="DM13"/>
    <property type="match status" value="3"/>
</dbReference>
<feature type="domain" description="DOMON" evidence="3">
    <location>
        <begin position="284"/>
        <end position="419"/>
    </location>
</feature>
<dbReference type="AlphaFoldDB" id="A0A443S6T1"/>
<feature type="domain" description="DM13" evidence="4">
    <location>
        <begin position="11"/>
        <end position="119"/>
    </location>
</feature>
<keyword evidence="6" id="KW-1185">Reference proteome</keyword>
<evidence type="ECO:0000259" key="4">
    <source>
        <dbReference type="PROSITE" id="PS51549"/>
    </source>
</evidence>
<gene>
    <name evidence="5" type="ORF">B4U80_09975</name>
</gene>
<proteinExistence type="predicted"/>
<reference evidence="5 6" key="1">
    <citation type="journal article" date="2018" name="Gigascience">
        <title>Genomes of trombidid mites reveal novel predicted allergens and laterally-transferred genes associated with secondary metabolism.</title>
        <authorList>
            <person name="Dong X."/>
            <person name="Chaisiri K."/>
            <person name="Xia D."/>
            <person name="Armstrong S.D."/>
            <person name="Fang Y."/>
            <person name="Donnelly M.J."/>
            <person name="Kadowaki T."/>
            <person name="McGarry J.W."/>
            <person name="Darby A.C."/>
            <person name="Makepeace B.L."/>
        </authorList>
    </citation>
    <scope>NUCLEOTIDE SEQUENCE [LARGE SCALE GENOMIC DNA]</scope>
    <source>
        <strain evidence="5">UoL-UT</strain>
    </source>
</reference>
<dbReference type="VEuPathDB" id="VectorBase:LDEU008846"/>
<feature type="domain" description="DM13" evidence="4">
    <location>
        <begin position="120"/>
        <end position="254"/>
    </location>
</feature>
<dbReference type="Pfam" id="PF03351">
    <property type="entry name" value="DOMON"/>
    <property type="match status" value="1"/>
</dbReference>
<dbReference type="InterPro" id="IPR045266">
    <property type="entry name" value="DOH_DOMON"/>
</dbReference>
<evidence type="ECO:0000313" key="6">
    <source>
        <dbReference type="Proteomes" id="UP000288716"/>
    </source>
</evidence>
<sequence length="673" mass="74660">VEIGAKGIYKGKFLGSFPSTSAHSVAGKIYAVNDDTLYVEKFSYDGAAPAAFFWAGTTEKPSVDGFVIPVSLGSQSRLQAYKNQNLLLKMPDGRKISDVKWISIWCKKFTANFGHINIPQNFDAPKEVNLGRLPSFAHGVSADAVIIKDSKTIFIKGLRYDGAGPDAFFLVGKGKRPHGSGIKVPDENGRFCLHQNQSKIKHNFFIEFSLEKLHGYKGEDITLHLPGDLTIKDIDWFSLYCIRFSENFGHIKIRRSIKNKMPPNLEALAATTTGFPNCETIFKDILQVSWDVKGNEIYIQLEGKIDDGQYMSFGLSGAYEKAQMVGADVAVAYFDSKLNRAIVQDYILTAKSQCNAQTGSGACPDSKYNDGKESLELVSWSHSNGFLNVVYKRKLDTGDEVSDHLIEPDRMATVIAAIGPLNSQKETAFHFVQYTKSSDEPIRIAFSRPKTTNNCKSMTTTSSPVETRNPEPSGVSKTWKQHVIQNVTTLKAQIGPAGGSRGYTALTGIQSWGISWWINGFLIPEIHVERGKDYTFIVEGGDDPSKQATYHPLYITNSEEGGGAQYPDSLNTEKHKIYAGVILRNGTFDPSPGSGRYCEWTPKSGIDKAEEVSSFEEYKNTLKLECRKGNPAIFVWRPNKETPNIVYYQVKIAIKVSLKTLYNLLCSVLLIET</sequence>
<dbReference type="SMART" id="SM00686">
    <property type="entry name" value="DM13"/>
    <property type="match status" value="2"/>
</dbReference>
<feature type="compositionally biased region" description="Polar residues" evidence="2">
    <location>
        <begin position="453"/>
        <end position="466"/>
    </location>
</feature>
<keyword evidence="1" id="KW-0677">Repeat</keyword>
<dbReference type="InterPro" id="IPR019545">
    <property type="entry name" value="DM13_domain"/>
</dbReference>
<dbReference type="PANTHER" id="PTHR24036">
    <property type="entry name" value="SKELETOR-RELATED"/>
    <property type="match status" value="1"/>
</dbReference>
<dbReference type="PROSITE" id="PS50836">
    <property type="entry name" value="DOMON"/>
    <property type="match status" value="1"/>
</dbReference>
<dbReference type="PANTHER" id="PTHR24036:SF5">
    <property type="entry name" value="THROMBOMODULIN"/>
    <property type="match status" value="1"/>
</dbReference>
<dbReference type="EMBL" id="NCKV01006924">
    <property type="protein sequence ID" value="RWS23194.1"/>
    <property type="molecule type" value="Genomic_DNA"/>
</dbReference>
<feature type="non-terminal residue" evidence="5">
    <location>
        <position position="1"/>
    </location>
</feature>
<feature type="non-terminal residue" evidence="5">
    <location>
        <position position="673"/>
    </location>
</feature>
<protein>
    <submittedName>
        <fullName evidence="5">Protein Skeletor:-like isoforms D/E</fullName>
    </submittedName>
</protein>
<evidence type="ECO:0000313" key="5">
    <source>
        <dbReference type="EMBL" id="RWS23194.1"/>
    </source>
</evidence>
<evidence type="ECO:0000256" key="2">
    <source>
        <dbReference type="SAM" id="MobiDB-lite"/>
    </source>
</evidence>
<dbReference type="InterPro" id="IPR005018">
    <property type="entry name" value="DOMON_domain"/>
</dbReference>
<organism evidence="5 6">
    <name type="scientific">Leptotrombidium deliense</name>
    <dbReference type="NCBI Taxonomy" id="299467"/>
    <lineage>
        <taxon>Eukaryota</taxon>
        <taxon>Metazoa</taxon>
        <taxon>Ecdysozoa</taxon>
        <taxon>Arthropoda</taxon>
        <taxon>Chelicerata</taxon>
        <taxon>Arachnida</taxon>
        <taxon>Acari</taxon>
        <taxon>Acariformes</taxon>
        <taxon>Trombidiformes</taxon>
        <taxon>Prostigmata</taxon>
        <taxon>Anystina</taxon>
        <taxon>Parasitengona</taxon>
        <taxon>Trombiculoidea</taxon>
        <taxon>Trombiculidae</taxon>
        <taxon>Leptotrombidium</taxon>
    </lineage>
</organism>
<name>A0A443S6T1_9ACAR</name>
<dbReference type="PROSITE" id="PS51549">
    <property type="entry name" value="DM13"/>
    <property type="match status" value="2"/>
</dbReference>